<keyword evidence="3" id="KW-1185">Reference proteome</keyword>
<sequence>MKTQSKSTENCILVYSDDRDPSRSETAELLDHLKPLPAEEVVPGTIRVKGSVKEVRECIGDLADWQVSKEKIFKLNPPHKAQLR</sequence>
<proteinExistence type="predicted"/>
<evidence type="ECO:0000313" key="3">
    <source>
        <dbReference type="Proteomes" id="UP000029846"/>
    </source>
</evidence>
<dbReference type="EMBL" id="FOJO01000003">
    <property type="protein sequence ID" value="SFA43791.1"/>
    <property type="molecule type" value="Genomic_DNA"/>
</dbReference>
<evidence type="ECO:0000313" key="2">
    <source>
        <dbReference type="EMBL" id="SFA43791.1"/>
    </source>
</evidence>
<dbReference type="OrthoDB" id="7775106at2"/>
<reference evidence="1 3" key="2">
    <citation type="submission" date="2014-10" db="EMBL/GenBank/DDBJ databases">
        <title>Paracoccus sanguinis sp. nov., isolated from clinical specimens of New York State patients.</title>
        <authorList>
            <person name="Mingle L.A."/>
            <person name="Cole J.A."/>
            <person name="Lapierre P."/>
            <person name="Musser K.A."/>
        </authorList>
    </citation>
    <scope>NUCLEOTIDE SEQUENCE [LARGE SCALE GENOMIC DNA]</scope>
    <source>
        <strain evidence="1 3">JCM 14014</strain>
    </source>
</reference>
<gene>
    <name evidence="1" type="ORF">IT41_07205</name>
    <name evidence="2" type="ORF">SAMN04487972_10399</name>
</gene>
<evidence type="ECO:0000313" key="4">
    <source>
        <dbReference type="Proteomes" id="UP000182312"/>
    </source>
</evidence>
<protein>
    <submittedName>
        <fullName evidence="1">Uncharacterized protein</fullName>
    </submittedName>
</protein>
<dbReference type="EMBL" id="JRKN01000007">
    <property type="protein sequence ID" value="KGJ05166.1"/>
    <property type="molecule type" value="Genomic_DNA"/>
</dbReference>
<evidence type="ECO:0000313" key="1">
    <source>
        <dbReference type="EMBL" id="KGJ05166.1"/>
    </source>
</evidence>
<dbReference type="RefSeq" id="WP_074948024.1">
    <property type="nucleotide sequence ID" value="NZ_FOJO01000003.1"/>
</dbReference>
<reference evidence="2 4" key="3">
    <citation type="submission" date="2016-10" db="EMBL/GenBank/DDBJ databases">
        <authorList>
            <person name="de Groot N.N."/>
        </authorList>
    </citation>
    <scope>NUCLEOTIDE SEQUENCE [LARGE SCALE GENOMIC DNA]</scope>
    <source>
        <strain evidence="2 4">CGMCC 1.6117</strain>
    </source>
</reference>
<dbReference type="eggNOG" id="ENOG50313K6">
    <property type="taxonomic scope" value="Bacteria"/>
</dbReference>
<name>A0A099F4N4_9RHOB</name>
<accession>A0A099F4N4</accession>
<dbReference type="Proteomes" id="UP000029846">
    <property type="component" value="Unassembled WGS sequence"/>
</dbReference>
<dbReference type="Proteomes" id="UP000182312">
    <property type="component" value="Unassembled WGS sequence"/>
</dbReference>
<dbReference type="AlphaFoldDB" id="A0A099F4N4"/>
<organism evidence="1 3">
    <name type="scientific">Paracoccus halophilus</name>
    <dbReference type="NCBI Taxonomy" id="376733"/>
    <lineage>
        <taxon>Bacteria</taxon>
        <taxon>Pseudomonadati</taxon>
        <taxon>Pseudomonadota</taxon>
        <taxon>Alphaproteobacteria</taxon>
        <taxon>Rhodobacterales</taxon>
        <taxon>Paracoccaceae</taxon>
        <taxon>Paracoccus</taxon>
    </lineage>
</organism>
<dbReference type="STRING" id="376733.SAMN04487972_10399"/>
<reference evidence="1 3" key="1">
    <citation type="submission" date="2014-09" db="EMBL/GenBank/DDBJ databases">
        <authorList>
            <person name="McGinnis J.M."/>
            <person name="Wolfgang W.J."/>
        </authorList>
    </citation>
    <scope>NUCLEOTIDE SEQUENCE [LARGE SCALE GENOMIC DNA]</scope>
    <source>
        <strain evidence="1 3">JCM 14014</strain>
    </source>
</reference>